<gene>
    <name evidence="1" type="ORF">HAX54_001458</name>
</gene>
<sequence length="54" mass="5681">HRGAKFAVVLSTDPLTCGKSLGVGAIKRDIIEWIGILARLCLTAGAEASRYPLA</sequence>
<evidence type="ECO:0000313" key="2">
    <source>
        <dbReference type="Proteomes" id="UP000823775"/>
    </source>
</evidence>
<comment type="caution">
    <text evidence="1">The sequence shown here is derived from an EMBL/GenBank/DDBJ whole genome shotgun (WGS) entry which is preliminary data.</text>
</comment>
<dbReference type="Proteomes" id="UP000823775">
    <property type="component" value="Unassembled WGS sequence"/>
</dbReference>
<protein>
    <submittedName>
        <fullName evidence="1">Uncharacterized protein</fullName>
    </submittedName>
</protein>
<dbReference type="EMBL" id="JACEIK010010579">
    <property type="protein sequence ID" value="MCE3215252.1"/>
    <property type="molecule type" value="Genomic_DNA"/>
</dbReference>
<evidence type="ECO:0000313" key="1">
    <source>
        <dbReference type="EMBL" id="MCE3215252.1"/>
    </source>
</evidence>
<name>A0ABS8WQR0_DATST</name>
<feature type="non-terminal residue" evidence="1">
    <location>
        <position position="1"/>
    </location>
</feature>
<accession>A0ABS8WQR0</accession>
<keyword evidence="2" id="KW-1185">Reference proteome</keyword>
<proteinExistence type="predicted"/>
<reference evidence="1 2" key="1">
    <citation type="journal article" date="2021" name="BMC Genomics">
        <title>Datura genome reveals duplications of psychoactive alkaloid biosynthetic genes and high mutation rate following tissue culture.</title>
        <authorList>
            <person name="Rajewski A."/>
            <person name="Carter-House D."/>
            <person name="Stajich J."/>
            <person name="Litt A."/>
        </authorList>
    </citation>
    <scope>NUCLEOTIDE SEQUENCE [LARGE SCALE GENOMIC DNA]</scope>
    <source>
        <strain evidence="1">AR-01</strain>
    </source>
</reference>
<organism evidence="1 2">
    <name type="scientific">Datura stramonium</name>
    <name type="common">Jimsonweed</name>
    <name type="synonym">Common thornapple</name>
    <dbReference type="NCBI Taxonomy" id="4076"/>
    <lineage>
        <taxon>Eukaryota</taxon>
        <taxon>Viridiplantae</taxon>
        <taxon>Streptophyta</taxon>
        <taxon>Embryophyta</taxon>
        <taxon>Tracheophyta</taxon>
        <taxon>Spermatophyta</taxon>
        <taxon>Magnoliopsida</taxon>
        <taxon>eudicotyledons</taxon>
        <taxon>Gunneridae</taxon>
        <taxon>Pentapetalae</taxon>
        <taxon>asterids</taxon>
        <taxon>lamiids</taxon>
        <taxon>Solanales</taxon>
        <taxon>Solanaceae</taxon>
        <taxon>Solanoideae</taxon>
        <taxon>Datureae</taxon>
        <taxon>Datura</taxon>
    </lineage>
</organism>